<protein>
    <recommendedName>
        <fullName evidence="3 8">Histidinol-phosphatase</fullName>
        <shortName evidence="8">HolPase</shortName>
        <ecNumber evidence="3 8">3.1.3.15</ecNumber>
    </recommendedName>
</protein>
<dbReference type="GO" id="GO:0005737">
    <property type="term" value="C:cytoplasm"/>
    <property type="evidence" value="ECO:0007669"/>
    <property type="project" value="TreeGrafter"/>
</dbReference>
<accession>A0A0H4R306</accession>
<dbReference type="UniPathway" id="UPA00031">
    <property type="reaction ID" value="UER00013"/>
</dbReference>
<gene>
    <name evidence="10" type="ORF">ABM34_11805</name>
</gene>
<dbReference type="Pfam" id="PF02811">
    <property type="entry name" value="PHP"/>
    <property type="match status" value="1"/>
</dbReference>
<evidence type="ECO:0000256" key="8">
    <source>
        <dbReference type="RuleBase" id="RU366003"/>
    </source>
</evidence>
<dbReference type="PATRIC" id="fig|1007676.4.peg.2387"/>
<evidence type="ECO:0000256" key="4">
    <source>
        <dbReference type="ARBA" id="ARBA00022605"/>
    </source>
</evidence>
<evidence type="ECO:0000256" key="7">
    <source>
        <dbReference type="ARBA" id="ARBA00049158"/>
    </source>
</evidence>
<dbReference type="AlphaFoldDB" id="A0A0H4R306"/>
<dbReference type="RefSeq" id="WP_048705975.1">
    <property type="nucleotide sequence ID" value="NZ_CP012034.1"/>
</dbReference>
<name>A0A0H4R306_9LACO</name>
<evidence type="ECO:0000313" key="10">
    <source>
        <dbReference type="EMBL" id="AKP68150.1"/>
    </source>
</evidence>
<keyword evidence="6 8" id="KW-0368">Histidine biosynthesis</keyword>
<dbReference type="Proteomes" id="UP000036106">
    <property type="component" value="Chromosome"/>
</dbReference>
<evidence type="ECO:0000256" key="5">
    <source>
        <dbReference type="ARBA" id="ARBA00022801"/>
    </source>
</evidence>
<dbReference type="GO" id="GO:0000105">
    <property type="term" value="P:L-histidine biosynthetic process"/>
    <property type="evidence" value="ECO:0007669"/>
    <property type="project" value="UniProtKB-UniRule"/>
</dbReference>
<proteinExistence type="inferred from homology"/>
<dbReference type="GO" id="GO:0004401">
    <property type="term" value="F:histidinol-phosphatase activity"/>
    <property type="evidence" value="ECO:0007669"/>
    <property type="project" value="UniProtKB-UniRule"/>
</dbReference>
<comment type="catalytic activity">
    <reaction evidence="7 8">
        <text>L-histidinol phosphate + H2O = L-histidinol + phosphate</text>
        <dbReference type="Rhea" id="RHEA:14465"/>
        <dbReference type="ChEBI" id="CHEBI:15377"/>
        <dbReference type="ChEBI" id="CHEBI:43474"/>
        <dbReference type="ChEBI" id="CHEBI:57699"/>
        <dbReference type="ChEBI" id="CHEBI:57980"/>
        <dbReference type="EC" id="3.1.3.15"/>
    </reaction>
</comment>
<evidence type="ECO:0000259" key="9">
    <source>
        <dbReference type="Pfam" id="PF02811"/>
    </source>
</evidence>
<dbReference type="InterPro" id="IPR004013">
    <property type="entry name" value="PHP_dom"/>
</dbReference>
<dbReference type="SUPFAM" id="SSF89550">
    <property type="entry name" value="PHP domain-like"/>
    <property type="match status" value="1"/>
</dbReference>
<comment type="similarity">
    <text evidence="2 8">Belongs to the PHP hydrolase family. HisK subfamily.</text>
</comment>
<dbReference type="PANTHER" id="PTHR21039">
    <property type="entry name" value="HISTIDINOL PHOSPHATASE-RELATED"/>
    <property type="match status" value="1"/>
</dbReference>
<evidence type="ECO:0000256" key="1">
    <source>
        <dbReference type="ARBA" id="ARBA00004970"/>
    </source>
</evidence>
<dbReference type="KEGG" id="lgn:ABM34_11805"/>
<dbReference type="CDD" id="cd12110">
    <property type="entry name" value="PHP_HisPPase_Hisj_like"/>
    <property type="match status" value="1"/>
</dbReference>
<evidence type="ECO:0000313" key="11">
    <source>
        <dbReference type="Proteomes" id="UP000036106"/>
    </source>
</evidence>
<dbReference type="InterPro" id="IPR016195">
    <property type="entry name" value="Pol/histidinol_Pase-like"/>
</dbReference>
<dbReference type="NCBIfam" id="TIGR01856">
    <property type="entry name" value="hisJ_fam"/>
    <property type="match status" value="1"/>
</dbReference>
<reference evidence="11" key="1">
    <citation type="submission" date="2015-07" db="EMBL/GenBank/DDBJ databases">
        <title>Lactobacillus ginsenosidimutans/EMML 3141/ whole genome sequencing.</title>
        <authorList>
            <person name="Kim M.K."/>
            <person name="Im W.-T."/>
            <person name="Srinivasan S."/>
            <person name="Lee J.-J."/>
        </authorList>
    </citation>
    <scope>NUCLEOTIDE SEQUENCE [LARGE SCALE GENOMIC DNA]</scope>
    <source>
        <strain evidence="11">EMML 3041</strain>
    </source>
</reference>
<dbReference type="Gene3D" id="3.20.20.140">
    <property type="entry name" value="Metal-dependent hydrolases"/>
    <property type="match status" value="1"/>
</dbReference>
<dbReference type="EC" id="3.1.3.15" evidence="3 8"/>
<dbReference type="STRING" id="1007676.ABM34_11805"/>
<organism evidence="10 11">
    <name type="scientific">Companilactobacillus ginsenosidimutans</name>
    <dbReference type="NCBI Taxonomy" id="1007676"/>
    <lineage>
        <taxon>Bacteria</taxon>
        <taxon>Bacillati</taxon>
        <taxon>Bacillota</taxon>
        <taxon>Bacilli</taxon>
        <taxon>Lactobacillales</taxon>
        <taxon>Lactobacillaceae</taxon>
        <taxon>Companilactobacillus</taxon>
    </lineage>
</organism>
<dbReference type="NCBIfam" id="NF005996">
    <property type="entry name" value="PRK08123.1"/>
    <property type="match status" value="1"/>
</dbReference>
<dbReference type="OrthoDB" id="9775255at2"/>
<feature type="domain" description="PHP" evidence="9">
    <location>
        <begin position="4"/>
        <end position="203"/>
    </location>
</feature>
<keyword evidence="11" id="KW-1185">Reference proteome</keyword>
<dbReference type="InterPro" id="IPR010140">
    <property type="entry name" value="Histidinol_P_phosphatase_HisJ"/>
</dbReference>
<evidence type="ECO:0000256" key="3">
    <source>
        <dbReference type="ARBA" id="ARBA00013085"/>
    </source>
</evidence>
<sequence length="278" mass="32071">MLMDGHTHTEFCPHGSREPVEKMIQRAIGLGMKKYCITEHAPLPPDFKQSYEGSSSGIDEASMEMSDMPAYMKQMKSLQEKYKSDIEISIGFEVDYLQGFEDFTKRFLDEYGPQTQESILSVHFMKGTDGKFWCIDNGFEDFEQGFKDFLDTPQHVFREYYFSVQKSVKADLGKYRPIRIGHMSLVRKYQDHFHLTEDLNDENMSLAQNILFDVKAQHRQLDLNLAGLYKPYCNDFYPGKQILKQAESIGIPIVYGSDAHDIESVGHGIHLINTITNY</sequence>
<evidence type="ECO:0000256" key="2">
    <source>
        <dbReference type="ARBA" id="ARBA00009152"/>
    </source>
</evidence>
<evidence type="ECO:0000256" key="6">
    <source>
        <dbReference type="ARBA" id="ARBA00023102"/>
    </source>
</evidence>
<comment type="pathway">
    <text evidence="1 8">Amino-acid biosynthesis; L-histidine biosynthesis; L-histidine from 5-phospho-alpha-D-ribose 1-diphosphate: step 8/9.</text>
</comment>
<keyword evidence="4 8" id="KW-0028">Amino-acid biosynthesis</keyword>
<dbReference type="EMBL" id="CP012034">
    <property type="protein sequence ID" value="AKP68150.1"/>
    <property type="molecule type" value="Genomic_DNA"/>
</dbReference>
<keyword evidence="5 8" id="KW-0378">Hydrolase</keyword>
<dbReference type="PANTHER" id="PTHR21039:SF0">
    <property type="entry name" value="HISTIDINOL-PHOSPHATASE"/>
    <property type="match status" value="1"/>
</dbReference>